<name>A0A0L0CTB5_LUCCU</name>
<comment type="caution">
    <text evidence="2">The sequence shown here is derived from an EMBL/GenBank/DDBJ whole genome shotgun (WGS) entry which is preliminary data.</text>
</comment>
<sequence length="212" mass="23440">MVLSIVNELLLASSIRIHRHMSLANGITMAKVHIALALDQSARIVDRKFIGAVNRGSKDDKANEDKHVGKTNNDDKGVGLDHVIESAKPSRTSLIENSGHNPWSKDDNANKDKHVGKTNLQGEGSQKRSRKRGKKKLDIRKVPPNMPEEDIKTISATRLVHVIVSKGNSNQLRAGACHPINVLAFRRTWWSKAGNSKEDGAFEDLCLYKGLQ</sequence>
<dbReference type="Proteomes" id="UP000037069">
    <property type="component" value="Unassembled WGS sequence"/>
</dbReference>
<protein>
    <submittedName>
        <fullName evidence="2">Uncharacterized protein</fullName>
    </submittedName>
</protein>
<accession>A0A0L0CTB5</accession>
<evidence type="ECO:0000313" key="2">
    <source>
        <dbReference type="EMBL" id="KNC34639.1"/>
    </source>
</evidence>
<feature type="compositionally biased region" description="Basic residues" evidence="1">
    <location>
        <begin position="127"/>
        <end position="138"/>
    </location>
</feature>
<dbReference type="AlphaFoldDB" id="A0A0L0CTB5"/>
<feature type="compositionally biased region" description="Basic and acidic residues" evidence="1">
    <location>
        <begin position="56"/>
        <end position="85"/>
    </location>
</feature>
<feature type="compositionally biased region" description="Polar residues" evidence="1">
    <location>
        <begin position="89"/>
        <end position="101"/>
    </location>
</feature>
<dbReference type="EMBL" id="JRES01000044">
    <property type="protein sequence ID" value="KNC34639.1"/>
    <property type="molecule type" value="Genomic_DNA"/>
</dbReference>
<keyword evidence="3" id="KW-1185">Reference proteome</keyword>
<reference evidence="2 3" key="1">
    <citation type="journal article" date="2015" name="Nat. Commun.">
        <title>Lucilia cuprina genome unlocks parasitic fly biology to underpin future interventions.</title>
        <authorList>
            <person name="Anstead C.A."/>
            <person name="Korhonen P.K."/>
            <person name="Young N.D."/>
            <person name="Hall R.S."/>
            <person name="Jex A.R."/>
            <person name="Murali S.C."/>
            <person name="Hughes D.S."/>
            <person name="Lee S.F."/>
            <person name="Perry T."/>
            <person name="Stroehlein A.J."/>
            <person name="Ansell B.R."/>
            <person name="Breugelmans B."/>
            <person name="Hofmann A."/>
            <person name="Qu J."/>
            <person name="Dugan S."/>
            <person name="Lee S.L."/>
            <person name="Chao H."/>
            <person name="Dinh H."/>
            <person name="Han Y."/>
            <person name="Doddapaneni H.V."/>
            <person name="Worley K.C."/>
            <person name="Muzny D.M."/>
            <person name="Ioannidis P."/>
            <person name="Waterhouse R.M."/>
            <person name="Zdobnov E.M."/>
            <person name="James P.J."/>
            <person name="Bagnall N.H."/>
            <person name="Kotze A.C."/>
            <person name="Gibbs R.A."/>
            <person name="Richards S."/>
            <person name="Batterham P."/>
            <person name="Gasser R.B."/>
        </authorList>
    </citation>
    <scope>NUCLEOTIDE SEQUENCE [LARGE SCALE GENOMIC DNA]</scope>
    <source>
        <strain evidence="2 3">LS</strain>
        <tissue evidence="2">Full body</tissue>
    </source>
</reference>
<evidence type="ECO:0000313" key="3">
    <source>
        <dbReference type="Proteomes" id="UP000037069"/>
    </source>
</evidence>
<organism evidence="2 3">
    <name type="scientific">Lucilia cuprina</name>
    <name type="common">Green bottle fly</name>
    <name type="synonym">Australian sheep blowfly</name>
    <dbReference type="NCBI Taxonomy" id="7375"/>
    <lineage>
        <taxon>Eukaryota</taxon>
        <taxon>Metazoa</taxon>
        <taxon>Ecdysozoa</taxon>
        <taxon>Arthropoda</taxon>
        <taxon>Hexapoda</taxon>
        <taxon>Insecta</taxon>
        <taxon>Pterygota</taxon>
        <taxon>Neoptera</taxon>
        <taxon>Endopterygota</taxon>
        <taxon>Diptera</taxon>
        <taxon>Brachycera</taxon>
        <taxon>Muscomorpha</taxon>
        <taxon>Oestroidea</taxon>
        <taxon>Calliphoridae</taxon>
        <taxon>Luciliinae</taxon>
        <taxon>Lucilia</taxon>
    </lineage>
</organism>
<gene>
    <name evidence="2" type="ORF">FF38_04755</name>
</gene>
<proteinExistence type="predicted"/>
<feature type="compositionally biased region" description="Basic and acidic residues" evidence="1">
    <location>
        <begin position="103"/>
        <end position="115"/>
    </location>
</feature>
<evidence type="ECO:0000256" key="1">
    <source>
        <dbReference type="SAM" id="MobiDB-lite"/>
    </source>
</evidence>
<feature type="region of interest" description="Disordered" evidence="1">
    <location>
        <begin position="55"/>
        <end position="146"/>
    </location>
</feature>